<dbReference type="Proteomes" id="UP001140234">
    <property type="component" value="Unassembled WGS sequence"/>
</dbReference>
<organism evidence="1 2">
    <name type="scientific">Coemansia nantahalensis</name>
    <dbReference type="NCBI Taxonomy" id="2789366"/>
    <lineage>
        <taxon>Eukaryota</taxon>
        <taxon>Fungi</taxon>
        <taxon>Fungi incertae sedis</taxon>
        <taxon>Zoopagomycota</taxon>
        <taxon>Kickxellomycotina</taxon>
        <taxon>Kickxellomycetes</taxon>
        <taxon>Kickxellales</taxon>
        <taxon>Kickxellaceae</taxon>
        <taxon>Coemansia</taxon>
    </lineage>
</organism>
<comment type="caution">
    <text evidence="1">The sequence shown here is derived from an EMBL/GenBank/DDBJ whole genome shotgun (WGS) entry which is preliminary data.</text>
</comment>
<gene>
    <name evidence="1" type="primary">rad16</name>
    <name evidence="1" type="ORF">IWQ57_001033</name>
</gene>
<dbReference type="EMBL" id="JANBUJ010000151">
    <property type="protein sequence ID" value="KAJ2773987.1"/>
    <property type="molecule type" value="Genomic_DNA"/>
</dbReference>
<reference evidence="1" key="1">
    <citation type="submission" date="2022-07" db="EMBL/GenBank/DDBJ databases">
        <title>Phylogenomic reconstructions and comparative analyses of Kickxellomycotina fungi.</title>
        <authorList>
            <person name="Reynolds N.K."/>
            <person name="Stajich J.E."/>
            <person name="Barry K."/>
            <person name="Grigoriev I.V."/>
            <person name="Crous P."/>
            <person name="Smith M.E."/>
        </authorList>
    </citation>
    <scope>NUCLEOTIDE SEQUENCE</scope>
    <source>
        <strain evidence="1">CBS 109366</strain>
    </source>
</reference>
<evidence type="ECO:0000313" key="2">
    <source>
        <dbReference type="Proteomes" id="UP001140234"/>
    </source>
</evidence>
<evidence type="ECO:0000313" key="1">
    <source>
        <dbReference type="EMBL" id="KAJ2773987.1"/>
    </source>
</evidence>
<proteinExistence type="predicted"/>
<sequence>MGPAALLPFQRRVLDELLDEDALCIVARGLGVGRILAELARACATPRALVFLVNASEQDEADLQQQLMQMRSGEQADEAARLRVVKNETNAAARGQVYRRGGLISVTSRILIVDLLNGVVPAELVTGVVVHNASRVTAESIEAFVLRVVRQQNPGAFVKALSDAPEAFAAGFAPLEKTLKVLGLRHVHLWPRFHVDVQQDLSLEAAPVVELRVPQTRSMVELQQAVLDCLAATIGELCSATRLLDPESINVESSLFRHFDAMVKRQLSPHWHRLSARVRGMAGDLALLRRVAELITAYDPVSLLEYLDALLLSSRPTAGAAPGPAASWMASDAANILYAVARTRTFRKVAREQLPPQTQTQLRALGLPDAIVPVLEVPPKLALLAQILDEIGVANSTAARSGAAAGPVLVMAESGRECRMIRAFLASLHAHVEFDVPQGGDGGAGSRTERHPRAMVDMLRSFFRWKAQATGIRAGGGASAGPPASDAGAQRGRPPPTKRRRVRGASAAGARLPRAPAEALEQETSDMAAELAADEPAAPEGGSGYLDDDDDEWAAALGAFDESFGLLPGSETVLVHAYASRKDVLRALQPTHVVLYDPSPAFIREVEVYQARGGPLAQVYFLVYDNSLEEQRYLSAIRRERESFERLIREKATLVIPVGDAGAGVAAAASPANALMRTIAARSQRSARAVPGVDDAQPPQPPRIVVDVREFRAPLPSMLHMAGFEVVPRTIDVGDYVLHDNLVVERKSLPDLVGSLRSGRLFNQADAMTRHYGHAALLIEFEVNTSFSLQALGGITADIAVGSITSQLTMLVLAFPRLRIIWSASPYETVHIFAELKRGACEPSIDKAVAVGQDDAAVEREAVYSQAPIALLQALPGVTRKNYQLLARAFRSIRDLAAASEADIAEAVGADAAQKLHGFLHAEAK</sequence>
<protein>
    <submittedName>
        <fullName evidence="1">DNA repair protein RAD16</fullName>
    </submittedName>
</protein>
<keyword evidence="2" id="KW-1185">Reference proteome</keyword>
<accession>A0ACC1K5T1</accession>
<name>A0ACC1K5T1_9FUNG</name>